<dbReference type="Gene3D" id="2.120.10.30">
    <property type="entry name" value="TolB, C-terminal domain"/>
    <property type="match status" value="1"/>
</dbReference>
<feature type="signal peptide" evidence="2">
    <location>
        <begin position="1"/>
        <end position="30"/>
    </location>
</feature>
<dbReference type="PANTHER" id="PTHR23303">
    <property type="entry name" value="CARBOXYPEPTIDASE REGULATORY REGION-CONTAINING"/>
    <property type="match status" value="1"/>
</dbReference>
<dbReference type="InterPro" id="IPR011042">
    <property type="entry name" value="6-blade_b-propeller_TolB-like"/>
</dbReference>
<dbReference type="Gene3D" id="2.60.40.1120">
    <property type="entry name" value="Carboxypeptidase-like, regulatory domain"/>
    <property type="match status" value="5"/>
</dbReference>
<protein>
    <submittedName>
        <fullName evidence="3">Uncharacterized protein</fullName>
    </submittedName>
</protein>
<gene>
    <name evidence="3" type="ORF">HG543_24340</name>
</gene>
<organism evidence="3 4">
    <name type="scientific">Pyxidicoccus fallax</name>
    <dbReference type="NCBI Taxonomy" id="394095"/>
    <lineage>
        <taxon>Bacteria</taxon>
        <taxon>Pseudomonadati</taxon>
        <taxon>Myxococcota</taxon>
        <taxon>Myxococcia</taxon>
        <taxon>Myxococcales</taxon>
        <taxon>Cystobacterineae</taxon>
        <taxon>Myxococcaceae</taxon>
        <taxon>Pyxidicoccus</taxon>
    </lineage>
</organism>
<dbReference type="InterPro" id="IPR051417">
    <property type="entry name" value="SDr/BOS_complex"/>
</dbReference>
<dbReference type="RefSeq" id="WP_169347239.1">
    <property type="nucleotide sequence ID" value="NZ_JABBJJ010000116.1"/>
</dbReference>
<dbReference type="InterPro" id="IPR008930">
    <property type="entry name" value="Terpenoid_cyclase/PrenylTrfase"/>
</dbReference>
<dbReference type="InterPro" id="IPR013784">
    <property type="entry name" value="Carb-bd-like_fold"/>
</dbReference>
<dbReference type="CDD" id="cd00688">
    <property type="entry name" value="ISOPREN_C2_like"/>
    <property type="match status" value="1"/>
</dbReference>
<dbReference type="SUPFAM" id="SSF49464">
    <property type="entry name" value="Carboxypeptidase regulatory domain-like"/>
    <property type="match status" value="4"/>
</dbReference>
<reference evidence="3 4" key="1">
    <citation type="submission" date="2020-04" db="EMBL/GenBank/DDBJ databases">
        <title>Draft genome of Pyxidicoccus fallax type strain.</title>
        <authorList>
            <person name="Whitworth D.E."/>
        </authorList>
    </citation>
    <scope>NUCLEOTIDE SEQUENCE [LARGE SCALE GENOMIC DNA]</scope>
    <source>
        <strain evidence="3 4">DSM 14698</strain>
    </source>
</reference>
<evidence type="ECO:0000256" key="2">
    <source>
        <dbReference type="SAM" id="SignalP"/>
    </source>
</evidence>
<keyword evidence="4" id="KW-1185">Reference proteome</keyword>
<evidence type="ECO:0000313" key="3">
    <source>
        <dbReference type="EMBL" id="NMO17963.1"/>
    </source>
</evidence>
<dbReference type="SUPFAM" id="SSF49452">
    <property type="entry name" value="Starch-binding domain-like"/>
    <property type="match status" value="1"/>
</dbReference>
<dbReference type="PANTHER" id="PTHR23303:SF14">
    <property type="entry name" value="BOS COMPLEX SUBUNIT NOMO1-RELATED"/>
    <property type="match status" value="1"/>
</dbReference>
<evidence type="ECO:0000313" key="4">
    <source>
        <dbReference type="Proteomes" id="UP000518300"/>
    </source>
</evidence>
<dbReference type="SUPFAM" id="SSF48239">
    <property type="entry name" value="Terpenoid cyclases/Protein prenyltransferases"/>
    <property type="match status" value="2"/>
</dbReference>
<dbReference type="Gene3D" id="1.50.10.20">
    <property type="match status" value="2"/>
</dbReference>
<dbReference type="SUPFAM" id="SSF101898">
    <property type="entry name" value="NHL repeat"/>
    <property type="match status" value="1"/>
</dbReference>
<accession>A0A848LJS3</accession>
<dbReference type="InterPro" id="IPR008969">
    <property type="entry name" value="CarboxyPept-like_regulatory"/>
</dbReference>
<dbReference type="EMBL" id="JABBJJ010000116">
    <property type="protein sequence ID" value="NMO17963.1"/>
    <property type="molecule type" value="Genomic_DNA"/>
</dbReference>
<dbReference type="Proteomes" id="UP000518300">
    <property type="component" value="Unassembled WGS sequence"/>
</dbReference>
<comment type="caution">
    <text evidence="3">The sequence shown here is derived from an EMBL/GenBank/DDBJ whole genome shotgun (WGS) entry which is preliminary data.</text>
</comment>
<evidence type="ECO:0000256" key="1">
    <source>
        <dbReference type="ARBA" id="ARBA00022729"/>
    </source>
</evidence>
<dbReference type="Pfam" id="PF13620">
    <property type="entry name" value="CarboxypepD_reg"/>
    <property type="match status" value="5"/>
</dbReference>
<proteinExistence type="predicted"/>
<sequence>MQVRVVKAALRASICLVAVLALFRSVVAHAGPGVDWLEAQQDVDGSYGGSVDSLATRPQATAEVLRAQLALDRTLTLGFEPALAWLNAHAEVNTEFLARKVTVNAGAGRMATLWASQLLTHQNDDGGFGHRPGFDSSVTDTVFAVEALAAANYGSMPQVGRAVAFLLARQQGNGGWANGANDASVSLTAASLRALWAYRSTWQGVAAALTRAQGFLLSRREADALWGEDFVSAQVLLALVPAATDLSGLEASATALQARQLPDDSWARDPYTTALVLQALRAHEARRGGGTPALTGSVTGYVVRANSTEPIAGATVSVGESPELAVLTNAEGYFVIPGLPAGGYTLTASRAGFTSASVAVGIQANQVTLAGQLVLGVAAQTGLVRGRVLDSTTAQALASVQVSLDGPTQRSVLTSGLGTFDFGPLAPGTYGIRFQKTGYRTLSGTVTVTAGQTVDAQLGMTPDTTPVDDAAGLVSGRVVDGKTGQPLAGAVVALGSALSATTDADGAFNIPAVPRGSYQGTVSATGYQGLSFSLMFGPGCIGDMGTLTIFPQASTPSPTHLTLRGTVSDGVNGAPVGAATVRLVETGATVTTTTDGRFVLEGITLKDFGLAVSAAGYAPATYTMKVSAFGEAVVDLRISPPGSSATTSNLSGLVTDATTGAPLAGAQVSIAGTALSVTTGADGRYTLAGIESLEFTVNVSAVGYGAQALGVKLAAHGSYTVNPTLVPVAGDSFQVVSLAAAQAEAGADGTVTFTARIASLLDAPKAALVIGEIQDVAGTGVATVSPYAEGTTTPTSGFDFDAREVKTLTVPWNTAQFAPGVYRLVLRVVEPGTISRGLPTGEVLAEHSATARVLPTQAISGAMSINPPLTQAGLPTPVSFSVLLRNAGNVPLAEGAYALTVVHPDSGETLFTAQANATRLEVGELASVFLGTFTPMQAGNLQVRVRPVTAGVAGEVTGRLYVGDKASGTFTVSRTVVPEGTQTVRGRIAMQGVDTSQGGSTDPLFAFVKEAVRRGGAYTAPESLAWHRTNRCLGCHIQTQSLLGLSSSFDKAPVDRAATTWLYNTVSSSQWADGSLRISHPEFQRTQTMLGLWSLSAWPDIPGTFRTKYKAAMYLQARKTRTGDQTYWTPDYSASWWGSNPGHTALAIKGFANVLKDASRPEVQAGVPNYSLVASGSLGTVAGAEDLVPGPNGTLYVLKTSGVIDRLDRTTGQVTTVVSGLPSSALGLAVAADGTFYVMRSVNPTVIKVRPDGTRENLSVGGYLTDGVLGADGWLYAADYNGRRVVRVGPAGQVETYVTGGLLNRPFGLEFDADGNLLVANQDGYNILKVAAADRAVSVFSDGLAYAPKRMARAQDGSLYVVAQQPYSEGVLRVRPDGSAERVIEASSLRGVAVVGDGVFVASAANNTLQEVRRTVLDPTAGLAELKAEVPRAVRFLLASHRDNSSDNFLHAMRVLGLAEARSVVEDSALRAQMEAAITFEADLLRARQRADGGWGRSVGNVSDPLVSALVGIALEYTDPSPTDPQIRRIIQYLLATQRVDGSWDNFNNGLGTRLASTSFVMVFMPKALERLGGIDVDLKVDLPGTVALSNPTHAPTSVQPGPGGVTAYTWRLLGVTGAGREVEFDLTLADLALHEQRAVATRTVLEFDNSFIEEKVQVPLEVPVVRAASAMTLAVATDAASYPATAPVAIQSTVTNAGPTPASGQVLLAIRPAGSTEPLVELPPLQVDTLSPGASRVLPAGWNTGSTLAGDYEVHARLVDVLGRVHAQAVAPLRISAPSAVATSAVITDRPVYGAWDLVSITGRVRNAASNALLASSRAELTVRTPGGATLLTTTRDVRQLMPGAMLDLHFPLALSDAAGGTYPVTLVLRDALSRAVLSTSTTSFQVERRVLAGVSGSVSVALPQVYVGDTNTCTDTARSASSEAVPGVTLVRQLVDVGAGTVVSQTRETVDLAAGVPDVRARAVSTQGLAPGDYACVLLVELPGEARTLGFANFRVETPPIRFTAKLGRGGRGRLLVLLDAPVDGSGHDNDPYGPTGAPGLNAQKAFLEELLTRAGWSYDIVEWHKFFMVNLRTGGYGTYALFTEFYTLDPLFQKELREATFRGEGLVVAGDYDSRNRSVHDALGVRYVSKVNGASRVVMDAPDFPLLTGEMAVLTGEKPLLIERRAAQSLGTFRLASGYPEPPAPLDAVTLNAYGLGEAGFAGMDLLAIATRDGQTSLAADVLRALLERVHPMPPHTGSRAVVPLQLDVENQGMAAPITATVTLPAGVEVVDPGTAQVSAGVLSWSFPLAAGEVKQVRFWVRLPHESGPVVFTSVTRGGPEGSPVSVASTAQVDVTATPSLTGIQAQLNALAQAGHPNATALRSAATYVGRAATEEAEWPDLAFQEALKAADALLGITDPAVVEQRAALGVWLRQVTQRLPSPF</sequence>
<keyword evidence="1 2" id="KW-0732">Signal</keyword>
<name>A0A848LJS3_9BACT</name>
<feature type="chain" id="PRO_5033061565" evidence="2">
    <location>
        <begin position="31"/>
        <end position="2427"/>
    </location>
</feature>
<dbReference type="GO" id="GO:0030246">
    <property type="term" value="F:carbohydrate binding"/>
    <property type="evidence" value="ECO:0007669"/>
    <property type="project" value="InterPro"/>
</dbReference>